<name>A0A448X4N1_9PLAT</name>
<keyword evidence="2" id="KW-1185">Reference proteome</keyword>
<evidence type="ECO:0000313" key="2">
    <source>
        <dbReference type="Proteomes" id="UP000784294"/>
    </source>
</evidence>
<sequence>MHYLLEATNLAHDFQVKMASVSASKPDFRSECSIALFRAAQPLPADS</sequence>
<protein>
    <submittedName>
        <fullName evidence="1">Uncharacterized protein</fullName>
    </submittedName>
</protein>
<reference evidence="1" key="1">
    <citation type="submission" date="2018-11" db="EMBL/GenBank/DDBJ databases">
        <authorList>
            <consortium name="Pathogen Informatics"/>
        </authorList>
    </citation>
    <scope>NUCLEOTIDE SEQUENCE</scope>
</reference>
<dbReference type="AlphaFoldDB" id="A0A448X4N1"/>
<proteinExistence type="predicted"/>
<dbReference type="Proteomes" id="UP000784294">
    <property type="component" value="Unassembled WGS sequence"/>
</dbReference>
<accession>A0A448X4N1</accession>
<dbReference type="EMBL" id="CAAALY010091062">
    <property type="protein sequence ID" value="VEL27931.1"/>
    <property type="molecule type" value="Genomic_DNA"/>
</dbReference>
<gene>
    <name evidence="1" type="ORF">PXEA_LOCUS21371</name>
</gene>
<comment type="caution">
    <text evidence="1">The sequence shown here is derived from an EMBL/GenBank/DDBJ whole genome shotgun (WGS) entry which is preliminary data.</text>
</comment>
<organism evidence="1 2">
    <name type="scientific">Protopolystoma xenopodis</name>
    <dbReference type="NCBI Taxonomy" id="117903"/>
    <lineage>
        <taxon>Eukaryota</taxon>
        <taxon>Metazoa</taxon>
        <taxon>Spiralia</taxon>
        <taxon>Lophotrochozoa</taxon>
        <taxon>Platyhelminthes</taxon>
        <taxon>Monogenea</taxon>
        <taxon>Polyopisthocotylea</taxon>
        <taxon>Polystomatidea</taxon>
        <taxon>Polystomatidae</taxon>
        <taxon>Protopolystoma</taxon>
    </lineage>
</organism>
<evidence type="ECO:0000313" key="1">
    <source>
        <dbReference type="EMBL" id="VEL27931.1"/>
    </source>
</evidence>